<keyword evidence="2" id="KW-1185">Reference proteome</keyword>
<dbReference type="STRING" id="51642.NSMM_800026"/>
<evidence type="ECO:0000313" key="1">
    <source>
        <dbReference type="EMBL" id="SCZ86832.1"/>
    </source>
</evidence>
<gene>
    <name evidence="1" type="ORF">NSMM_800026</name>
</gene>
<dbReference type="EMBL" id="FMWO01000092">
    <property type="protein sequence ID" value="SCZ86832.1"/>
    <property type="molecule type" value="Genomic_DNA"/>
</dbReference>
<dbReference type="AlphaFoldDB" id="A0A1G5SIC1"/>
<accession>A0A1G5SIC1</accession>
<reference evidence="1 2" key="1">
    <citation type="submission" date="2016-10" db="EMBL/GenBank/DDBJ databases">
        <authorList>
            <person name="de Groot N.N."/>
        </authorList>
    </citation>
    <scope>NUCLEOTIDE SEQUENCE [LARGE SCALE GENOMIC DNA]</scope>
    <source>
        <strain evidence="1">1</strain>
    </source>
</reference>
<protein>
    <submittedName>
        <fullName evidence="1">Uncharacterized protein</fullName>
    </submittedName>
</protein>
<evidence type="ECO:0000313" key="2">
    <source>
        <dbReference type="Proteomes" id="UP000198729"/>
    </source>
</evidence>
<organism evidence="1 2">
    <name type="scientific">Nitrosomonas mobilis</name>
    <dbReference type="NCBI Taxonomy" id="51642"/>
    <lineage>
        <taxon>Bacteria</taxon>
        <taxon>Pseudomonadati</taxon>
        <taxon>Pseudomonadota</taxon>
        <taxon>Betaproteobacteria</taxon>
        <taxon>Nitrosomonadales</taxon>
        <taxon>Nitrosomonadaceae</taxon>
        <taxon>Nitrosomonas</taxon>
    </lineage>
</organism>
<proteinExistence type="predicted"/>
<dbReference type="Proteomes" id="UP000198729">
    <property type="component" value="Unassembled WGS sequence"/>
</dbReference>
<sequence length="52" mass="5837">MSGGGARIVDKYRNAEIQKKLHQKWKQKIENKGSAVPLHVTGYSLKLDTLLS</sequence>
<name>A0A1G5SIC1_9PROT</name>